<feature type="domain" description="Fibrinogen C-terminal" evidence="1">
    <location>
        <begin position="31"/>
        <end position="247"/>
    </location>
</feature>
<gene>
    <name evidence="2" type="ORF">MAR_025906</name>
</gene>
<keyword evidence="3" id="KW-1185">Reference proteome</keyword>
<dbReference type="InterPro" id="IPR050373">
    <property type="entry name" value="Fibrinogen_C-term_domain"/>
</dbReference>
<dbReference type="SUPFAM" id="SSF56496">
    <property type="entry name" value="Fibrinogen C-terminal domain-like"/>
    <property type="match status" value="1"/>
</dbReference>
<accession>A0ABY7EX23</accession>
<dbReference type="Proteomes" id="UP001164746">
    <property type="component" value="Chromosome 8"/>
</dbReference>
<dbReference type="Gene3D" id="3.90.215.10">
    <property type="entry name" value="Gamma Fibrinogen, chain A, domain 1"/>
    <property type="match status" value="1"/>
</dbReference>
<dbReference type="PANTHER" id="PTHR19143:SF458">
    <property type="entry name" value="FIBRINOGEN C-TERMINAL DOMAIN-CONTAINING PROTEIN-RELATED"/>
    <property type="match status" value="1"/>
</dbReference>
<dbReference type="InterPro" id="IPR014716">
    <property type="entry name" value="Fibrinogen_a/b/g_C_1"/>
</dbReference>
<protein>
    <submittedName>
        <fullName evidence="2">MFAP4-like protein</fullName>
    </submittedName>
</protein>
<reference evidence="2" key="1">
    <citation type="submission" date="2022-11" db="EMBL/GenBank/DDBJ databases">
        <title>Centuries of genome instability and evolution in soft-shell clam transmissible cancer (bioRxiv).</title>
        <authorList>
            <person name="Hart S.F.M."/>
            <person name="Yonemitsu M.A."/>
            <person name="Giersch R.M."/>
            <person name="Beal B.F."/>
            <person name="Arriagada G."/>
            <person name="Davis B.W."/>
            <person name="Ostrander E.A."/>
            <person name="Goff S.P."/>
            <person name="Metzger M.J."/>
        </authorList>
    </citation>
    <scope>NUCLEOTIDE SEQUENCE</scope>
    <source>
        <strain evidence="2">MELC-2E11</strain>
        <tissue evidence="2">Siphon/mantle</tissue>
    </source>
</reference>
<dbReference type="PANTHER" id="PTHR19143">
    <property type="entry name" value="FIBRINOGEN/TENASCIN/ANGIOPOEITIN"/>
    <property type="match status" value="1"/>
</dbReference>
<dbReference type="Pfam" id="PF00147">
    <property type="entry name" value="Fibrinogen_C"/>
    <property type="match status" value="1"/>
</dbReference>
<proteinExistence type="predicted"/>
<sequence>MVGTTNEREMGDFSITFYTSKTSKDGGYLRHHVTPERQDCQELFEEGFLTDGVYTIRPSGGDTTDVWCDMEQGGWTVISRRQDGSENFNRGWDKYVEGFGNRTGEYWLGLESIHLLTLFNTSVRVYVETFGDVSPTSMNAIYSKFVVNDASTNYRLEIDGFTGDCGDSMAYHNGMQFSTFDNDNDLHAGNCAVENPGGYWHNICHSANPNGLYLGGVTDLYGDGMSWYECWGHNYSPKIYIYKIKRN</sequence>
<dbReference type="CDD" id="cd00087">
    <property type="entry name" value="FReD"/>
    <property type="match status" value="1"/>
</dbReference>
<evidence type="ECO:0000313" key="3">
    <source>
        <dbReference type="Proteomes" id="UP001164746"/>
    </source>
</evidence>
<dbReference type="EMBL" id="CP111019">
    <property type="protein sequence ID" value="WAR11726.1"/>
    <property type="molecule type" value="Genomic_DNA"/>
</dbReference>
<evidence type="ECO:0000259" key="1">
    <source>
        <dbReference type="PROSITE" id="PS51406"/>
    </source>
</evidence>
<organism evidence="2 3">
    <name type="scientific">Mya arenaria</name>
    <name type="common">Soft-shell clam</name>
    <dbReference type="NCBI Taxonomy" id="6604"/>
    <lineage>
        <taxon>Eukaryota</taxon>
        <taxon>Metazoa</taxon>
        <taxon>Spiralia</taxon>
        <taxon>Lophotrochozoa</taxon>
        <taxon>Mollusca</taxon>
        <taxon>Bivalvia</taxon>
        <taxon>Autobranchia</taxon>
        <taxon>Heteroconchia</taxon>
        <taxon>Euheterodonta</taxon>
        <taxon>Imparidentia</taxon>
        <taxon>Neoheterodontei</taxon>
        <taxon>Myida</taxon>
        <taxon>Myoidea</taxon>
        <taxon>Myidae</taxon>
        <taxon>Mya</taxon>
    </lineage>
</organism>
<name>A0ABY7EX23_MYAAR</name>
<dbReference type="InterPro" id="IPR002181">
    <property type="entry name" value="Fibrinogen_a/b/g_C_dom"/>
</dbReference>
<dbReference type="SMART" id="SM00186">
    <property type="entry name" value="FBG"/>
    <property type="match status" value="1"/>
</dbReference>
<dbReference type="InterPro" id="IPR036056">
    <property type="entry name" value="Fibrinogen-like_C"/>
</dbReference>
<evidence type="ECO:0000313" key="2">
    <source>
        <dbReference type="EMBL" id="WAR11726.1"/>
    </source>
</evidence>
<dbReference type="PROSITE" id="PS51406">
    <property type="entry name" value="FIBRINOGEN_C_2"/>
    <property type="match status" value="1"/>
</dbReference>